<dbReference type="InParanoid" id="C5LRW1"/>
<gene>
    <name evidence="4" type="ORF">Pmar_PMAR011223</name>
</gene>
<dbReference type="Proteomes" id="UP000007800">
    <property type="component" value="Unassembled WGS sequence"/>
</dbReference>
<evidence type="ECO:0000259" key="2">
    <source>
        <dbReference type="PROSITE" id="PS50853"/>
    </source>
</evidence>
<dbReference type="Gene3D" id="3.90.182.10">
    <property type="entry name" value="Toxin - Anthrax Protective Antigen,domain 1"/>
    <property type="match status" value="1"/>
</dbReference>
<feature type="domain" description="Fibronectin type-III" evidence="2">
    <location>
        <begin position="1"/>
        <end position="62"/>
    </location>
</feature>
<reference evidence="4 5" key="1">
    <citation type="submission" date="2008-07" db="EMBL/GenBank/DDBJ databases">
        <authorList>
            <person name="El-Sayed N."/>
            <person name="Caler E."/>
            <person name="Inman J."/>
            <person name="Amedeo P."/>
            <person name="Hass B."/>
            <person name="Wortman J."/>
        </authorList>
    </citation>
    <scope>NUCLEOTIDE SEQUENCE [LARGE SCALE GENOMIC DNA]</scope>
    <source>
        <strain evidence="5">ATCC 50983 / TXsc</strain>
    </source>
</reference>
<protein>
    <recommendedName>
        <fullName evidence="6">PA14 domain-containing protein</fullName>
    </recommendedName>
</protein>
<organism evidence="5">
    <name type="scientific">Perkinsus marinus (strain ATCC 50983 / TXsc)</name>
    <dbReference type="NCBI Taxonomy" id="423536"/>
    <lineage>
        <taxon>Eukaryota</taxon>
        <taxon>Sar</taxon>
        <taxon>Alveolata</taxon>
        <taxon>Perkinsozoa</taxon>
        <taxon>Perkinsea</taxon>
        <taxon>Perkinsida</taxon>
        <taxon>Perkinsidae</taxon>
        <taxon>Perkinsus</taxon>
    </lineage>
</organism>
<evidence type="ECO:0000313" key="4">
    <source>
        <dbReference type="EMBL" id="EER00538.1"/>
    </source>
</evidence>
<dbReference type="SMART" id="SM00758">
    <property type="entry name" value="PA14"/>
    <property type="match status" value="1"/>
</dbReference>
<dbReference type="EMBL" id="GG684987">
    <property type="protein sequence ID" value="EER00538.1"/>
    <property type="molecule type" value="Genomic_DNA"/>
</dbReference>
<dbReference type="InterPro" id="IPR017868">
    <property type="entry name" value="Filamin/ABP280_repeat-like"/>
</dbReference>
<dbReference type="InterPro" id="IPR036116">
    <property type="entry name" value="FN3_sf"/>
</dbReference>
<dbReference type="InterPro" id="IPR037524">
    <property type="entry name" value="PA14/GLEYA"/>
</dbReference>
<dbReference type="SUPFAM" id="SSF81296">
    <property type="entry name" value="E set domains"/>
    <property type="match status" value="1"/>
</dbReference>
<dbReference type="GeneID" id="9043612"/>
<dbReference type="CDD" id="cd00063">
    <property type="entry name" value="FN3"/>
    <property type="match status" value="1"/>
</dbReference>
<dbReference type="InterPro" id="IPR013783">
    <property type="entry name" value="Ig-like_fold"/>
</dbReference>
<evidence type="ECO:0000259" key="3">
    <source>
        <dbReference type="PROSITE" id="PS51820"/>
    </source>
</evidence>
<dbReference type="InterPro" id="IPR014756">
    <property type="entry name" value="Ig_E-set"/>
</dbReference>
<dbReference type="OMA" id="DNCRIWI"/>
<feature type="repeat" description="Filamin" evidence="1">
    <location>
        <begin position="373"/>
        <end position="488"/>
    </location>
</feature>
<dbReference type="SUPFAM" id="SSF49265">
    <property type="entry name" value="Fibronectin type III"/>
    <property type="match status" value="1"/>
</dbReference>
<keyword evidence="5" id="KW-1185">Reference proteome</keyword>
<dbReference type="PROSITE" id="PS51820">
    <property type="entry name" value="PA14"/>
    <property type="match status" value="1"/>
</dbReference>
<dbReference type="InterPro" id="IPR011658">
    <property type="entry name" value="PA14_dom"/>
</dbReference>
<proteinExistence type="predicted"/>
<evidence type="ECO:0000313" key="5">
    <source>
        <dbReference type="Proteomes" id="UP000007800"/>
    </source>
</evidence>
<sequence>MKEGVIGDYGLLYDGTGYPTVREYLVTELKPYVTYSFRLYASNTVGTSRQLEAFYTVQSEIGGDPSYLTGSSYTFPLQLSAGIADHQLRIQGVHPITGALEYLGGNCLISEDSTCLSGRMFVAYLEPVCEVDVAKALCEPVSEANPRWTLPRYDTTETPSWWRPIRATDLGNGQYDVTVTGYRPGNYSLILQALWQYGLFGNYWDNSIYLGSPIESRVDPVIDFNWEAGSVTRWSPDFVSVRWTGFIEAAYNDTYTFYCEIADANDNCRIWLDGILIAERWFEDGKEVIVDKTALSEKIDVSYLNGQPNSIALRTGELYPIRVDYRERTDSASIRLLWSSSVWQGKEVVSSKYLHRGAYLEDAPFPIVVGPGTPYGPKSVVKADGNELTRPIASKKPTLYVQTRDVIGNDCDTFYSDTVVLASLTPTNPDSYCQTQPLGVMGEPMVTMGSGGNGVYVVDVVLIGCGQHNLSITVNGLHVEGSPFAIDIQRGTVSAFQVVANGTATTQFQVGIRSYIDLILRDAVGNPASVESLDPTRHLEAVLTWLSPHDRLNLHPQLPSPPANTTFCDNFTWSDWRTSCGDFEFLEDFLYLSNMFPVSIQPVVESVDSNLSLIRLAFTSYRAGPSVWMVSINETRIRGPMVSSPDIARSGVLDTIEARENYGWYAWGLPETEAYGPLSIIRHADLHHLRTSPILANVTNITLTVLLRDRYGNILSVDTGQSVTIRIRTPVGVSDKACSYVGDGQFLCSIIPTVAGTSEELSVDVDGLPASVVMGDAPIGSQCYGPEPCNTDQGRPGVCDCRQELVQGPHLITVRPSIPRGFHSTVECFYCLTYQSNLVAGGGPYEALVTLRDSAGNVVVDREEYISESIPFSSRVKVRARIGSVWMEDEVVNSNGSVTVMLGRSIDFECSWGSVVERKARRVFRSTQTCARKYTNRRDNTSAVTNETLRPQRAGLWEVVVTQVVPGGSLVTVYSTPGGGDSAMIDAFQSAYNLDEELM</sequence>
<dbReference type="PROSITE" id="PS50194">
    <property type="entry name" value="FILAMIN_REPEAT"/>
    <property type="match status" value="1"/>
</dbReference>
<dbReference type="InterPro" id="IPR003961">
    <property type="entry name" value="FN3_dom"/>
</dbReference>
<name>C5LRW1_PERM5</name>
<accession>C5LRW1</accession>
<evidence type="ECO:0000256" key="1">
    <source>
        <dbReference type="PROSITE-ProRule" id="PRU00087"/>
    </source>
</evidence>
<dbReference type="Pfam" id="PF07691">
    <property type="entry name" value="PA14"/>
    <property type="match status" value="1"/>
</dbReference>
<dbReference type="Gene3D" id="2.60.40.10">
    <property type="entry name" value="Immunoglobulins"/>
    <property type="match status" value="1"/>
</dbReference>
<dbReference type="OrthoDB" id="442731at2759"/>
<evidence type="ECO:0008006" key="6">
    <source>
        <dbReference type="Google" id="ProtNLM"/>
    </source>
</evidence>
<dbReference type="PROSITE" id="PS50853">
    <property type="entry name" value="FN3"/>
    <property type="match status" value="1"/>
</dbReference>
<dbReference type="RefSeq" id="XP_002767820.1">
    <property type="nucleotide sequence ID" value="XM_002767774.1"/>
</dbReference>
<dbReference type="AlphaFoldDB" id="C5LRW1"/>
<dbReference type="SUPFAM" id="SSF56988">
    <property type="entry name" value="Anthrax protective antigen"/>
    <property type="match status" value="1"/>
</dbReference>
<feature type="domain" description="PA14" evidence="3">
    <location>
        <begin position="194"/>
        <end position="353"/>
    </location>
</feature>
<dbReference type="Pfam" id="PF00630">
    <property type="entry name" value="Filamin"/>
    <property type="match status" value="1"/>
</dbReference>